<dbReference type="InterPro" id="IPR001650">
    <property type="entry name" value="Helicase_C-like"/>
</dbReference>
<dbReference type="GO" id="GO:0005634">
    <property type="term" value="C:nucleus"/>
    <property type="evidence" value="ECO:0007669"/>
    <property type="project" value="UniProtKB-SubCell"/>
</dbReference>
<evidence type="ECO:0000256" key="7">
    <source>
        <dbReference type="SAM" id="MobiDB-lite"/>
    </source>
</evidence>
<dbReference type="Proteomes" id="UP000489600">
    <property type="component" value="Unassembled WGS sequence"/>
</dbReference>
<reference evidence="10" key="1">
    <citation type="submission" date="2019-07" db="EMBL/GenBank/DDBJ databases">
        <authorList>
            <person name="Dittberner H."/>
        </authorList>
    </citation>
    <scope>NUCLEOTIDE SEQUENCE [LARGE SCALE GENOMIC DNA]</scope>
</reference>
<evidence type="ECO:0000256" key="6">
    <source>
        <dbReference type="ARBA" id="ARBA00023242"/>
    </source>
</evidence>
<dbReference type="Pfam" id="PF00271">
    <property type="entry name" value="Helicase_C"/>
    <property type="match status" value="1"/>
</dbReference>
<dbReference type="EMBL" id="CABITT030000003">
    <property type="protein sequence ID" value="VVA99298.1"/>
    <property type="molecule type" value="Genomic_DNA"/>
</dbReference>
<evidence type="ECO:0008006" key="12">
    <source>
        <dbReference type="Google" id="ProtNLM"/>
    </source>
</evidence>
<keyword evidence="4" id="KW-0347">Helicase</keyword>
<proteinExistence type="predicted"/>
<evidence type="ECO:0000259" key="9">
    <source>
        <dbReference type="PROSITE" id="PS51194"/>
    </source>
</evidence>
<dbReference type="Gene3D" id="3.40.50.300">
    <property type="entry name" value="P-loop containing nucleotide triphosphate hydrolases"/>
    <property type="match status" value="1"/>
</dbReference>
<comment type="caution">
    <text evidence="10">The sequence shown here is derived from an EMBL/GenBank/DDBJ whole genome shotgun (WGS) entry which is preliminary data.</text>
</comment>
<gene>
    <name evidence="10" type="ORF">ANE_LOCUS9743</name>
</gene>
<dbReference type="PANTHER" id="PTHR45821">
    <property type="entry name" value="SNF2 DOMAIN-CONTAINING PROTEIN CLASSY 2-RELATED"/>
    <property type="match status" value="1"/>
</dbReference>
<dbReference type="GO" id="GO:0004386">
    <property type="term" value="F:helicase activity"/>
    <property type="evidence" value="ECO:0007669"/>
    <property type="project" value="UniProtKB-KW"/>
</dbReference>
<evidence type="ECO:0000313" key="10">
    <source>
        <dbReference type="EMBL" id="VVA99298.1"/>
    </source>
</evidence>
<keyword evidence="2" id="KW-0547">Nucleotide-binding</keyword>
<dbReference type="PROSITE" id="PS51194">
    <property type="entry name" value="HELICASE_CTER"/>
    <property type="match status" value="1"/>
</dbReference>
<keyword evidence="3" id="KW-0378">Hydrolase</keyword>
<feature type="domain" description="Helicase C-terminal" evidence="9">
    <location>
        <begin position="710"/>
        <end position="875"/>
    </location>
</feature>
<dbReference type="Pfam" id="PF00176">
    <property type="entry name" value="SNF2-rel_dom"/>
    <property type="match status" value="1"/>
</dbReference>
<feature type="region of interest" description="Disordered" evidence="7">
    <location>
        <begin position="1"/>
        <end position="30"/>
    </location>
</feature>
<dbReference type="OrthoDB" id="9900844at2759"/>
<dbReference type="AlphaFoldDB" id="A0A565BCE7"/>
<dbReference type="Gene3D" id="3.40.50.10810">
    <property type="entry name" value="Tandem AAA-ATPase domain"/>
    <property type="match status" value="1"/>
</dbReference>
<evidence type="ECO:0000256" key="2">
    <source>
        <dbReference type="ARBA" id="ARBA00022741"/>
    </source>
</evidence>
<comment type="subcellular location">
    <subcellularLocation>
        <location evidence="1">Nucleus</location>
    </subcellularLocation>
</comment>
<feature type="domain" description="Helicase ATP-binding" evidence="8">
    <location>
        <begin position="373"/>
        <end position="551"/>
    </location>
</feature>
<name>A0A565BCE7_9BRAS</name>
<keyword evidence="5" id="KW-0067">ATP-binding</keyword>
<evidence type="ECO:0000313" key="11">
    <source>
        <dbReference type="Proteomes" id="UP000489600"/>
    </source>
</evidence>
<dbReference type="InterPro" id="IPR014001">
    <property type="entry name" value="Helicase_ATP-bd"/>
</dbReference>
<organism evidence="10 11">
    <name type="scientific">Arabis nemorensis</name>
    <dbReference type="NCBI Taxonomy" id="586526"/>
    <lineage>
        <taxon>Eukaryota</taxon>
        <taxon>Viridiplantae</taxon>
        <taxon>Streptophyta</taxon>
        <taxon>Embryophyta</taxon>
        <taxon>Tracheophyta</taxon>
        <taxon>Spermatophyta</taxon>
        <taxon>Magnoliopsida</taxon>
        <taxon>eudicotyledons</taxon>
        <taxon>Gunneridae</taxon>
        <taxon>Pentapetalae</taxon>
        <taxon>rosids</taxon>
        <taxon>malvids</taxon>
        <taxon>Brassicales</taxon>
        <taxon>Brassicaceae</taxon>
        <taxon>Arabideae</taxon>
        <taxon>Arabis</taxon>
    </lineage>
</organism>
<dbReference type="CDD" id="cd18793">
    <property type="entry name" value="SF2_C_SNF"/>
    <property type="match status" value="1"/>
</dbReference>
<dbReference type="GO" id="GO:0016787">
    <property type="term" value="F:hydrolase activity"/>
    <property type="evidence" value="ECO:0007669"/>
    <property type="project" value="UniProtKB-KW"/>
</dbReference>
<dbReference type="SMART" id="SM00487">
    <property type="entry name" value="DEXDc"/>
    <property type="match status" value="1"/>
</dbReference>
<dbReference type="PANTHER" id="PTHR45821:SF1">
    <property type="entry name" value="ATP-DEPENDENT HELICASE FAMILY PROTEIN-RELATED"/>
    <property type="match status" value="1"/>
</dbReference>
<dbReference type="InterPro" id="IPR049730">
    <property type="entry name" value="SNF2/RAD54-like_C"/>
</dbReference>
<evidence type="ECO:0000256" key="1">
    <source>
        <dbReference type="ARBA" id="ARBA00004123"/>
    </source>
</evidence>
<dbReference type="CDD" id="cd18007">
    <property type="entry name" value="DEXHc_ATRX-like"/>
    <property type="match status" value="1"/>
</dbReference>
<dbReference type="GO" id="GO:0005524">
    <property type="term" value="F:ATP binding"/>
    <property type="evidence" value="ECO:0007669"/>
    <property type="project" value="UniProtKB-KW"/>
</dbReference>
<accession>A0A565BCE7</accession>
<dbReference type="SMART" id="SM00490">
    <property type="entry name" value="HELICc"/>
    <property type="match status" value="1"/>
</dbReference>
<dbReference type="InterPro" id="IPR038718">
    <property type="entry name" value="SNF2-like_sf"/>
</dbReference>
<evidence type="ECO:0000256" key="4">
    <source>
        <dbReference type="ARBA" id="ARBA00022806"/>
    </source>
</evidence>
<protein>
    <recommendedName>
        <fullName evidence="12">Helicase ATP-binding domain-containing protein</fullName>
    </recommendedName>
</protein>
<feature type="compositionally biased region" description="Polar residues" evidence="7">
    <location>
        <begin position="1"/>
        <end position="11"/>
    </location>
</feature>
<dbReference type="InterPro" id="IPR044567">
    <property type="entry name" value="CLSY/DRD1"/>
</dbReference>
<evidence type="ECO:0000256" key="3">
    <source>
        <dbReference type="ARBA" id="ARBA00022801"/>
    </source>
</evidence>
<dbReference type="InterPro" id="IPR027417">
    <property type="entry name" value="P-loop_NTPase"/>
</dbReference>
<dbReference type="InterPro" id="IPR000330">
    <property type="entry name" value="SNF2_N"/>
</dbReference>
<keyword evidence="6" id="KW-0539">Nucleus</keyword>
<evidence type="ECO:0000256" key="5">
    <source>
        <dbReference type="ARBA" id="ARBA00022840"/>
    </source>
</evidence>
<evidence type="ECO:0000259" key="8">
    <source>
        <dbReference type="PROSITE" id="PS51192"/>
    </source>
</evidence>
<dbReference type="SUPFAM" id="SSF52540">
    <property type="entry name" value="P-loop containing nucleoside triphosphate hydrolases"/>
    <property type="match status" value="2"/>
</dbReference>
<keyword evidence="11" id="KW-1185">Reference proteome</keyword>
<dbReference type="PROSITE" id="PS51192">
    <property type="entry name" value="HELICASE_ATP_BIND_1"/>
    <property type="match status" value="1"/>
</dbReference>
<sequence>MEILQPNTSNGYHKRKLDNGPSLGSVTPEVKRLKTSPRVIDYSQPFSISNMLEVLDGGKFGSVTKELQEVADLRMGLVKHCITLYPLLANTVFGGDKSQNMELMSLENPQVVEDHVIDLDDDDATDVLSKAICVVPPSSSEIVILDSDDEDSESQRPMYPFQSSLVLHQKNHGDEPVVLPQCSFEEVLLGKGKEMYPAIKAVVEGETRKQKILAIENGVVNDKGVYVGVEDDDSDNESEAADEDLGNIWNEMAMSIVCSKDVAGETSHKEPKADVVEDCEHSFILKDDMGYVCRVCGVIEKSILDIIDVNFSKAKRNTRTYASEAKNKKFGESDAVIKFSEEGLMIGGLAAHSVHAEKMKPHQIEGFQFLCSNLVADEPGGCIMAHAPGSGKTFMIISFMQSFLAKYPQAKPLVVLPKGILSTWKREFVRWQVEDIPLLDFYSAKAENRAQQLAILKQWMEKKSILFLGYKQFSTIVCDDTSTDSLSCQEILLKVPSILILDEGHTPRNEDTNVLQSLAQVQTPRKVVLSGTLYQNHVKEVFNILNLVRPKFLKLDTSKSVVKRILSRAPIEVKKLKGSGSDVASAFNEIVEHTLQKGEDFKVKISVIQDLREMTKKVLHYYKGDFLDELPGLEDFTVVLNLSPRQLSEVKKLKHEKRKFKVSSVGSAIYLHPKLKDFSEKSDDVSDTTMDNLLEKLDVKEGVKAKFFLNLINLCDSAGEKLLVFSQYLVPLKFLERLAAQAKGWKLGKEVFVLTGESSSEQREWSMERFNNSPDARIFFGSIKACGEGISLVGASRILILDVPLNPSVTRQAIGRAFRPGQTKKVHAYRLIAGSSPEEEDHKTCFKKEVISKMWFEWNEYCGYRNFEVETIDVDESGDVFLESPALREDIRVLYKR</sequence>
<dbReference type="GO" id="GO:0080188">
    <property type="term" value="P:gene silencing by siRNA-directed DNA methylation"/>
    <property type="evidence" value="ECO:0007669"/>
    <property type="project" value="InterPro"/>
</dbReference>